<evidence type="ECO:0000313" key="1">
    <source>
        <dbReference type="EMBL" id="KAH7921127.1"/>
    </source>
</evidence>
<gene>
    <name evidence="1" type="ORF">BV22DRAFT_1132534</name>
</gene>
<organism evidence="1 2">
    <name type="scientific">Leucogyrophana mollusca</name>
    <dbReference type="NCBI Taxonomy" id="85980"/>
    <lineage>
        <taxon>Eukaryota</taxon>
        <taxon>Fungi</taxon>
        <taxon>Dikarya</taxon>
        <taxon>Basidiomycota</taxon>
        <taxon>Agaricomycotina</taxon>
        <taxon>Agaricomycetes</taxon>
        <taxon>Agaricomycetidae</taxon>
        <taxon>Boletales</taxon>
        <taxon>Boletales incertae sedis</taxon>
        <taxon>Leucogyrophana</taxon>
    </lineage>
</organism>
<dbReference type="EMBL" id="MU266541">
    <property type="protein sequence ID" value="KAH7921127.1"/>
    <property type="molecule type" value="Genomic_DNA"/>
</dbReference>
<evidence type="ECO:0000313" key="2">
    <source>
        <dbReference type="Proteomes" id="UP000790709"/>
    </source>
</evidence>
<comment type="caution">
    <text evidence="1">The sequence shown here is derived from an EMBL/GenBank/DDBJ whole genome shotgun (WGS) entry which is preliminary data.</text>
</comment>
<reference evidence="1" key="1">
    <citation type="journal article" date="2021" name="New Phytol.">
        <title>Evolutionary innovations through gain and loss of genes in the ectomycorrhizal Boletales.</title>
        <authorList>
            <person name="Wu G."/>
            <person name="Miyauchi S."/>
            <person name="Morin E."/>
            <person name="Kuo A."/>
            <person name="Drula E."/>
            <person name="Varga T."/>
            <person name="Kohler A."/>
            <person name="Feng B."/>
            <person name="Cao Y."/>
            <person name="Lipzen A."/>
            <person name="Daum C."/>
            <person name="Hundley H."/>
            <person name="Pangilinan J."/>
            <person name="Johnson J."/>
            <person name="Barry K."/>
            <person name="LaButti K."/>
            <person name="Ng V."/>
            <person name="Ahrendt S."/>
            <person name="Min B."/>
            <person name="Choi I.G."/>
            <person name="Park H."/>
            <person name="Plett J.M."/>
            <person name="Magnuson J."/>
            <person name="Spatafora J.W."/>
            <person name="Nagy L.G."/>
            <person name="Henrissat B."/>
            <person name="Grigoriev I.V."/>
            <person name="Yang Z.L."/>
            <person name="Xu J."/>
            <person name="Martin F.M."/>
        </authorList>
    </citation>
    <scope>NUCLEOTIDE SEQUENCE</scope>
    <source>
        <strain evidence="1">KUC20120723A-06</strain>
    </source>
</reference>
<name>A0ACB8B642_9AGAM</name>
<protein>
    <submittedName>
        <fullName evidence="1">Uncharacterized protein</fullName>
    </submittedName>
</protein>
<dbReference type="Proteomes" id="UP000790709">
    <property type="component" value="Unassembled WGS sequence"/>
</dbReference>
<sequence length="391" mass="43727">MESHFLTTPAVCLDLSEDVGTSLWGLELQRELNSVGRGMAVDDALSLNSTDYQLADTITDTSDGDKVTSTGTAVPDPELPKAKQLLADNALTLFEYALSIQKSFRWIAEIIASASKKGSLINMDAGLRGRCVKLRKTWDRLDKDCMSLISHSRVVAGNARITVRGFSGAFVDILGSSHTSLQFKEVERKKMKKKLDVDQRNAYQISQRFEDLHDRVENFREELTEKEYAPTSAKGQTENLGLFEMGGYMEGKRVKSQPSYAGSSEPWHGSGNRQRQQHHRGTPALWNNSGMVYQNLNLGEKRRAQETEALRLQEDLEAETVSICEKLVAFSSVWMTIGDELRGLEETSIFVVSSGDETLCNQRVRDLKTMACVLLDELETYESHTEIPTKS</sequence>
<proteinExistence type="predicted"/>
<keyword evidence="2" id="KW-1185">Reference proteome</keyword>
<accession>A0ACB8B642</accession>